<gene>
    <name evidence="1" type="ORF">B9K05_12855</name>
</gene>
<protein>
    <submittedName>
        <fullName evidence="1">Uncharacterized protein</fullName>
    </submittedName>
</protein>
<proteinExistence type="predicted"/>
<evidence type="ECO:0000313" key="2">
    <source>
        <dbReference type="Proteomes" id="UP000216033"/>
    </source>
</evidence>
<accession>A0A270B6C7</accession>
<evidence type="ECO:0000313" key="1">
    <source>
        <dbReference type="EMBL" id="PAL20584.1"/>
    </source>
</evidence>
<dbReference type="RefSeq" id="WP_095351982.1">
    <property type="nucleotide sequence ID" value="NZ_JABUNT010000017.1"/>
</dbReference>
<organism evidence="1 2">
    <name type="scientific">Acetobacter syzygii</name>
    <dbReference type="NCBI Taxonomy" id="146476"/>
    <lineage>
        <taxon>Bacteria</taxon>
        <taxon>Pseudomonadati</taxon>
        <taxon>Pseudomonadota</taxon>
        <taxon>Alphaproteobacteria</taxon>
        <taxon>Acetobacterales</taxon>
        <taxon>Acetobacteraceae</taxon>
        <taxon>Acetobacter</taxon>
    </lineage>
</organism>
<keyword evidence="2" id="KW-1185">Reference proteome</keyword>
<name>A0A270B6C7_9PROT</name>
<dbReference type="Proteomes" id="UP000216033">
    <property type="component" value="Unassembled WGS sequence"/>
</dbReference>
<sequence length="207" mass="23404">MTGTVITLETSLRRLGRERLQEKTVEAVIRLAPGYDTVAAFLREAGISAPRRAAGIQKKGRQAFQGVIDDYDPAGPADVEELEIWLRSDMQEIVDKALEIIIMARDEVFQMEQIMAQTSVEQRLEDRAFRERRQAVGFLFDQAWYAGQWITGAWAACTSCMEHWQKDGLRGSRKDVSSPHATTNSFSEQKIVLLSAWKKALAAERSR</sequence>
<reference evidence="1 2" key="1">
    <citation type="submission" date="2017-04" db="EMBL/GenBank/DDBJ databases">
        <title>Kefir bacterial isolates.</title>
        <authorList>
            <person name="Kim Y."/>
            <person name="Blasche S."/>
            <person name="Patil K.R."/>
        </authorList>
    </citation>
    <scope>NUCLEOTIDE SEQUENCE [LARGE SCALE GENOMIC DNA]</scope>
    <source>
        <strain evidence="1 2">KR-2</strain>
    </source>
</reference>
<dbReference type="EMBL" id="NDFP01000020">
    <property type="protein sequence ID" value="PAL20584.1"/>
    <property type="molecule type" value="Genomic_DNA"/>
</dbReference>
<comment type="caution">
    <text evidence="1">The sequence shown here is derived from an EMBL/GenBank/DDBJ whole genome shotgun (WGS) entry which is preliminary data.</text>
</comment>
<dbReference type="OrthoDB" id="7218800at2"/>
<dbReference type="AlphaFoldDB" id="A0A270B6C7"/>